<accession>A0ABR1FJT5</accession>
<feature type="compositionally biased region" description="Basic and acidic residues" evidence="15">
    <location>
        <begin position="249"/>
        <end position="259"/>
    </location>
</feature>
<keyword evidence="4" id="KW-0963">Cytoplasm</keyword>
<dbReference type="InterPro" id="IPR056290">
    <property type="entry name" value="CEPT76/DRC7_peptidase-like_dom"/>
</dbReference>
<feature type="domain" description="CEP76/DRC7 peptidase-like" evidence="16">
    <location>
        <begin position="127"/>
        <end position="166"/>
    </location>
</feature>
<evidence type="ECO:0000256" key="5">
    <source>
        <dbReference type="ARBA" id="ARBA00022782"/>
    </source>
</evidence>
<feature type="compositionally biased region" description="Gly residues" evidence="15">
    <location>
        <begin position="616"/>
        <end position="629"/>
    </location>
</feature>
<evidence type="ECO:0000256" key="13">
    <source>
        <dbReference type="ARBA" id="ARBA00031733"/>
    </source>
</evidence>
<evidence type="ECO:0000313" key="19">
    <source>
        <dbReference type="EMBL" id="KAK7232184.1"/>
    </source>
</evidence>
<dbReference type="Pfam" id="PF24656">
    <property type="entry name" value="CEPT76_peptidase"/>
    <property type="match status" value="2"/>
</dbReference>
<evidence type="ECO:0000259" key="18">
    <source>
        <dbReference type="Pfam" id="PF24671"/>
    </source>
</evidence>
<evidence type="ECO:0000256" key="3">
    <source>
        <dbReference type="ARBA" id="ARBA00021303"/>
    </source>
</evidence>
<protein>
    <recommendedName>
        <fullName evidence="3">Dynein regulatory complex subunit 7</fullName>
    </recommendedName>
    <alternativeName>
        <fullName evidence="12">Coiled-coil domain-containing protein 135</fullName>
    </alternativeName>
    <alternativeName>
        <fullName evidence="13">Coiled-coil domain-containing protein lobo homolog</fullName>
    </alternativeName>
</protein>
<feature type="domain" description="Dynein regulatory complex subunit 7 C-terminal" evidence="18">
    <location>
        <begin position="720"/>
        <end position="826"/>
    </location>
</feature>
<evidence type="ECO:0000256" key="14">
    <source>
        <dbReference type="SAM" id="Coils"/>
    </source>
</evidence>
<evidence type="ECO:0000256" key="2">
    <source>
        <dbReference type="ARBA" id="ARBA00010738"/>
    </source>
</evidence>
<evidence type="ECO:0000256" key="6">
    <source>
        <dbReference type="ARBA" id="ARBA00022846"/>
    </source>
</evidence>
<dbReference type="InterPro" id="IPR056292">
    <property type="entry name" value="DRC7_C"/>
</dbReference>
<gene>
    <name evidence="19" type="ORF">SO694_00030049</name>
</gene>
<proteinExistence type="inferred from homology"/>
<keyword evidence="9" id="KW-0969">Cilium</keyword>
<evidence type="ECO:0000256" key="15">
    <source>
        <dbReference type="SAM" id="MobiDB-lite"/>
    </source>
</evidence>
<dbReference type="Proteomes" id="UP001363151">
    <property type="component" value="Unassembled WGS sequence"/>
</dbReference>
<feature type="coiled-coil region" evidence="14">
    <location>
        <begin position="742"/>
        <end position="769"/>
    </location>
</feature>
<evidence type="ECO:0000256" key="9">
    <source>
        <dbReference type="ARBA" id="ARBA00023069"/>
    </source>
</evidence>
<keyword evidence="11" id="KW-0966">Cell projection</keyword>
<evidence type="ECO:0000259" key="17">
    <source>
        <dbReference type="Pfam" id="PF24667"/>
    </source>
</evidence>
<evidence type="ECO:0000256" key="1">
    <source>
        <dbReference type="ARBA" id="ARBA00004611"/>
    </source>
</evidence>
<keyword evidence="6" id="KW-0282">Flagellum</keyword>
<feature type="region of interest" description="Disordered" evidence="15">
    <location>
        <begin position="610"/>
        <end position="631"/>
    </location>
</feature>
<dbReference type="InterPro" id="IPR056291">
    <property type="entry name" value="MORN_DRC7"/>
</dbReference>
<evidence type="ECO:0000256" key="8">
    <source>
        <dbReference type="ARBA" id="ARBA00023054"/>
    </source>
</evidence>
<keyword evidence="8 14" id="KW-0175">Coiled coil</keyword>
<evidence type="ECO:0000313" key="20">
    <source>
        <dbReference type="Proteomes" id="UP001363151"/>
    </source>
</evidence>
<evidence type="ECO:0000256" key="12">
    <source>
        <dbReference type="ARBA" id="ARBA00031627"/>
    </source>
</evidence>
<comment type="caution">
    <text evidence="19">The sequence shown here is derived from an EMBL/GenBank/DDBJ whole genome shotgun (WGS) entry which is preliminary data.</text>
</comment>
<feature type="compositionally biased region" description="Polar residues" evidence="15">
    <location>
        <begin position="1"/>
        <end position="12"/>
    </location>
</feature>
<evidence type="ECO:0000256" key="10">
    <source>
        <dbReference type="ARBA" id="ARBA00023212"/>
    </source>
</evidence>
<dbReference type="SUPFAM" id="SSF54001">
    <property type="entry name" value="Cysteine proteinases"/>
    <property type="match status" value="1"/>
</dbReference>
<dbReference type="Gene3D" id="3.10.620.30">
    <property type="match status" value="1"/>
</dbReference>
<comment type="similarity">
    <text evidence="2">Belongs to the DRC7 family.</text>
</comment>
<comment type="subcellular location">
    <subcellularLocation>
        <location evidence="1">Cytoplasm</location>
        <location evidence="1">Cytoskeleton</location>
        <location evidence="1">Flagellum axoneme</location>
    </subcellularLocation>
</comment>
<dbReference type="InterPro" id="IPR033551">
    <property type="entry name" value="DRC7/lobo"/>
</dbReference>
<dbReference type="PANTHER" id="PTHR35249:SF2">
    <property type="entry name" value="DYNEIN REGULATORY COMPLEX SUBUNIT 7"/>
    <property type="match status" value="1"/>
</dbReference>
<evidence type="ECO:0000256" key="11">
    <source>
        <dbReference type="ARBA" id="ARBA00023273"/>
    </source>
</evidence>
<keyword evidence="10" id="KW-0206">Cytoskeleton</keyword>
<feature type="domain" description="CEP76/DRC7 peptidase-like" evidence="16">
    <location>
        <begin position="261"/>
        <end position="335"/>
    </location>
</feature>
<reference evidence="19 20" key="1">
    <citation type="submission" date="2024-03" db="EMBL/GenBank/DDBJ databases">
        <title>Aureococcus anophagefferens CCMP1851 and Kratosvirus quantuckense: Draft genome of a second virus-susceptible host strain in the model system.</title>
        <authorList>
            <person name="Chase E."/>
            <person name="Truchon A.R."/>
            <person name="Schepens W."/>
            <person name="Wilhelm S.W."/>
        </authorList>
    </citation>
    <scope>NUCLEOTIDE SEQUENCE [LARGE SCALE GENOMIC DNA]</scope>
    <source>
        <strain evidence="19 20">CCMP1851</strain>
    </source>
</reference>
<evidence type="ECO:0000259" key="16">
    <source>
        <dbReference type="Pfam" id="PF24656"/>
    </source>
</evidence>
<keyword evidence="7" id="KW-0744">Spermatogenesis</keyword>
<feature type="domain" description="Dynein regulatory complex subunit 7 MORN" evidence="17">
    <location>
        <begin position="406"/>
        <end position="610"/>
    </location>
</feature>
<name>A0ABR1FJT5_AURAN</name>
<sequence>MAVTFTSDGRQSTKARRVGALTKDGDGSPPASVPSTYTSDSKKEALCLEYVRHFREKFTALFPDRRELFLMPRNEWGLPKFVCTTLRPTLLPYREIYDFGTLAHFVANYLHYEPLESPNEYPEVLPSPTQVLDWKVGDCFDFAVLLCSYLLGAGYDAYVVYGYAPSWICLRDQSDTTVPILEREAEEAAKAAVAQEAKAKEVGDGAPPTYEAKPRGVPTSRYVAQQEAERKAAEAKAAAANDDDLEADAAAKPRAEAPEPPKQLHAWVMIRGFKRDVQSTVYVEPTTGRAFSPEAAPYRGVEAVWNAKNYWVNMQGTDVPVGDLDFDLVNSDLWEYVFIDPASQAGGSGARAEDDMYTENADGMDGLGGAASLDGDEDDGNLLDIPPSWVAKLAVSRGDFALRYPPDGQRTTLYHKAKLELFAENHHDQGMTVRLLIYKDAARTVVKECRETFLNRRDKLSHRVRFPLEGKLIEEFLPGRVFSLRQLVEYTGRRRELYFYVTARQDGLVCREDDIGHKIIERFEGRPDQLVYRSVSVKQDRVTGSNKPQYTLPGGESAGELIVQKMTQKFVRNAARKADEDVQKRTFYVQEGRIRTQFHYDDLRITRSTRAASGGDARGGGAAAGGGGDGDAESMQLVLAAERDCLTEVRRSQLEMLELLKLRRREETSVVVDRPIFETARERRVEEKTEQAAVESQDAIDRLQVDYLTPFLQNVNDLNAISYEEAQRARDSCLKSLKERLIERANIIMTRLNDENAKLAKKQATFQRNQRDNDPSAEEDFERFCSEAMFRIQILEQRLASHEETALKKFQDLDEKLCADPRLRILQE</sequence>
<dbReference type="EMBL" id="JBBJCI010000370">
    <property type="protein sequence ID" value="KAK7232184.1"/>
    <property type="molecule type" value="Genomic_DNA"/>
</dbReference>
<dbReference type="PANTHER" id="PTHR35249">
    <property type="entry name" value="DYNEIN REGULATORY COMPLEX SUBUNIT 7"/>
    <property type="match status" value="1"/>
</dbReference>
<evidence type="ECO:0000256" key="7">
    <source>
        <dbReference type="ARBA" id="ARBA00022871"/>
    </source>
</evidence>
<dbReference type="Pfam" id="PF24667">
    <property type="entry name" value="MORN_DRC7"/>
    <property type="match status" value="1"/>
</dbReference>
<feature type="region of interest" description="Disordered" evidence="15">
    <location>
        <begin position="1"/>
        <end position="38"/>
    </location>
</feature>
<dbReference type="InterPro" id="IPR038765">
    <property type="entry name" value="Papain-like_cys_pep_sf"/>
</dbReference>
<keyword evidence="5" id="KW-0221">Differentiation</keyword>
<feature type="region of interest" description="Disordered" evidence="15">
    <location>
        <begin position="196"/>
        <end position="262"/>
    </location>
</feature>
<organism evidence="19 20">
    <name type="scientific">Aureococcus anophagefferens</name>
    <name type="common">Harmful bloom alga</name>
    <dbReference type="NCBI Taxonomy" id="44056"/>
    <lineage>
        <taxon>Eukaryota</taxon>
        <taxon>Sar</taxon>
        <taxon>Stramenopiles</taxon>
        <taxon>Ochrophyta</taxon>
        <taxon>Pelagophyceae</taxon>
        <taxon>Pelagomonadales</taxon>
        <taxon>Pelagomonadaceae</taxon>
        <taxon>Aureococcus</taxon>
    </lineage>
</organism>
<keyword evidence="20" id="KW-1185">Reference proteome</keyword>
<dbReference type="Pfam" id="PF24671">
    <property type="entry name" value="DRC7_C"/>
    <property type="match status" value="1"/>
</dbReference>
<evidence type="ECO:0000256" key="4">
    <source>
        <dbReference type="ARBA" id="ARBA00022490"/>
    </source>
</evidence>